<evidence type="ECO:0000313" key="3">
    <source>
        <dbReference type="Proteomes" id="UP001501237"/>
    </source>
</evidence>
<dbReference type="InterPro" id="IPR056726">
    <property type="entry name" value="DUF7824"/>
</dbReference>
<accession>A0ABP6PWW9</accession>
<keyword evidence="3" id="KW-1185">Reference proteome</keyword>
<sequence length="828" mass="88129">MTVIGDPWAAVRSAIDAGRGESVAPLVRALPEDGRLRVAGELPRYWRNLPEPLRESRRTAVLAAGAGCLESPAAAATWLMRRDLRDPAADSAADVLEAVAGRPPAWRMELGGRLAARLGLAEQLRGRDGRADWGLAAGLIGPGGARTPAEKAFTAGWVSARRGAEGRAEDDPWFSELALRVFEIDGLGVLLDREPEERSGWLRAFTRHPDRGAVLDGLMGRLLRGGTPAELRWFVRLHEAMDPDERERSARLGDYLGMLASGPAPVADLAFRQIRLADAWSPLSDEEFAEAAESLMDRREKRLVRDTLAWMERSAHTPARSAAAVRAAVTGFGHEDLDLRERAVRLAAAHLDDPADVAEAATGLPSGLRRLLGLTPGRSGAVPPPRPRPPAVTELDDPIRSAAELADAVAERLATPDRGWAEGERLLAGLVTHGPDAAERLEVIVRAARPWILTGAREYVRGTNAVLRSLIQPSARPHWARLSLPPERRLLGDRDRPVPELVVSGRFDEAARRLGEQPILLATPTHSTGHVDPDVLTGRLGIFEREGVEPGPLDLEQALLRLPRSAGPTPATRALRSAAGRRLHAVLSEGPPEPVVTIGWPGLAARWDTASVTGSALGEIAYREPRGPSFPGGTGWWPPILPSHPDLVAAHLLAWADRKAATFAPTVEALTDAGAPAGKATATVLLLALAGERPDDRAAGVRGLLAAAAHGSPSAAVLGEALADAVEEIKLNRLARSASEAIRGGADLWPMFRAALPALLPVIGERPRAGLPEFVAAATLNAELHAVTDSVPGLRSVTSRGGSSRLVGEATGLERALSHIEDKSVNRG</sequence>
<dbReference type="Pfam" id="PF25148">
    <property type="entry name" value="DUF7824"/>
    <property type="match status" value="1"/>
</dbReference>
<evidence type="ECO:0000313" key="2">
    <source>
        <dbReference type="EMBL" id="GAA3192881.1"/>
    </source>
</evidence>
<gene>
    <name evidence="2" type="ORF">GCM10010468_01870</name>
</gene>
<name>A0ABP6PWW9_9ACTN</name>
<dbReference type="Proteomes" id="UP001501237">
    <property type="component" value="Unassembled WGS sequence"/>
</dbReference>
<dbReference type="RefSeq" id="WP_344821179.1">
    <property type="nucleotide sequence ID" value="NZ_BAAAUV010000001.1"/>
</dbReference>
<reference evidence="3" key="1">
    <citation type="journal article" date="2019" name="Int. J. Syst. Evol. Microbiol.">
        <title>The Global Catalogue of Microorganisms (GCM) 10K type strain sequencing project: providing services to taxonomists for standard genome sequencing and annotation.</title>
        <authorList>
            <consortium name="The Broad Institute Genomics Platform"/>
            <consortium name="The Broad Institute Genome Sequencing Center for Infectious Disease"/>
            <person name="Wu L."/>
            <person name="Ma J."/>
        </authorList>
    </citation>
    <scope>NUCLEOTIDE SEQUENCE [LARGE SCALE GENOMIC DNA]</scope>
    <source>
        <strain evidence="3">JCM 9377</strain>
    </source>
</reference>
<proteinExistence type="predicted"/>
<protein>
    <submittedName>
        <fullName evidence="2">DUF6493 family protein</fullName>
    </submittedName>
</protein>
<organism evidence="2 3">
    <name type="scientific">Actinocorallia longicatena</name>
    <dbReference type="NCBI Taxonomy" id="111803"/>
    <lineage>
        <taxon>Bacteria</taxon>
        <taxon>Bacillati</taxon>
        <taxon>Actinomycetota</taxon>
        <taxon>Actinomycetes</taxon>
        <taxon>Streptosporangiales</taxon>
        <taxon>Thermomonosporaceae</taxon>
        <taxon>Actinocorallia</taxon>
    </lineage>
</organism>
<feature type="domain" description="DUF7824" evidence="1">
    <location>
        <begin position="520"/>
        <end position="567"/>
    </location>
</feature>
<comment type="caution">
    <text evidence="2">The sequence shown here is derived from an EMBL/GenBank/DDBJ whole genome shotgun (WGS) entry which is preliminary data.</text>
</comment>
<dbReference type="EMBL" id="BAAAUV010000001">
    <property type="protein sequence ID" value="GAA3192881.1"/>
    <property type="molecule type" value="Genomic_DNA"/>
</dbReference>
<evidence type="ECO:0000259" key="1">
    <source>
        <dbReference type="Pfam" id="PF25148"/>
    </source>
</evidence>